<name>A0A6J5LMD4_9CAUD</name>
<gene>
    <name evidence="1" type="ORF">UFOVP101_39</name>
    <name evidence="2" type="ORF">UFOVP270_17</name>
</gene>
<dbReference type="EMBL" id="LR796285">
    <property type="protein sequence ID" value="CAB4134106.1"/>
    <property type="molecule type" value="Genomic_DNA"/>
</dbReference>
<organism evidence="2">
    <name type="scientific">uncultured Caudovirales phage</name>
    <dbReference type="NCBI Taxonomy" id="2100421"/>
    <lineage>
        <taxon>Viruses</taxon>
        <taxon>Duplodnaviria</taxon>
        <taxon>Heunggongvirae</taxon>
        <taxon>Uroviricota</taxon>
        <taxon>Caudoviricetes</taxon>
        <taxon>Peduoviridae</taxon>
        <taxon>Maltschvirus</taxon>
        <taxon>Maltschvirus maltsch</taxon>
    </lineage>
</organism>
<proteinExistence type="predicted"/>
<accession>A0A6J5LMD4</accession>
<protein>
    <submittedName>
        <fullName evidence="2">Uncharacterized protein</fullName>
    </submittedName>
</protein>
<evidence type="ECO:0000313" key="2">
    <source>
        <dbReference type="EMBL" id="CAB4134106.1"/>
    </source>
</evidence>
<dbReference type="EMBL" id="LR796232">
    <property type="protein sequence ID" value="CAB4128452.1"/>
    <property type="molecule type" value="Genomic_DNA"/>
</dbReference>
<sequence>MEKKWLTRYAGAMKIKALSDEDFDTIIHMVFDRYRADPSFFPSLEQKNNEVFWLTKIAIIITLEEVNKFLQENRK</sequence>
<evidence type="ECO:0000313" key="1">
    <source>
        <dbReference type="EMBL" id="CAB4128452.1"/>
    </source>
</evidence>
<reference evidence="2" key="1">
    <citation type="submission" date="2020-04" db="EMBL/GenBank/DDBJ databases">
        <authorList>
            <person name="Chiriac C."/>
            <person name="Salcher M."/>
            <person name="Ghai R."/>
            <person name="Kavagutti S V."/>
        </authorList>
    </citation>
    <scope>NUCLEOTIDE SEQUENCE</scope>
</reference>